<dbReference type="OrthoDB" id="405996at2759"/>
<dbReference type="GO" id="GO:0004438">
    <property type="term" value="F:phosphatidylinositol-3-phosphate phosphatase activity"/>
    <property type="evidence" value="ECO:0007669"/>
    <property type="project" value="UniProtKB-EC"/>
</dbReference>
<keyword evidence="7" id="KW-0812">Transmembrane</keyword>
<reference evidence="9" key="1">
    <citation type="journal article" date="2010" name="Science">
        <title>Plasticity of animal genome architecture unmasked by rapid evolution of a pelagic tunicate.</title>
        <authorList>
            <person name="Denoeud F."/>
            <person name="Henriet S."/>
            <person name="Mungpakdee S."/>
            <person name="Aury J.M."/>
            <person name="Da Silva C."/>
            <person name="Brinkmann H."/>
            <person name="Mikhaleva J."/>
            <person name="Olsen L.C."/>
            <person name="Jubin C."/>
            <person name="Canestro C."/>
            <person name="Bouquet J.M."/>
            <person name="Danks G."/>
            <person name="Poulain J."/>
            <person name="Campsteijn C."/>
            <person name="Adamski M."/>
            <person name="Cross I."/>
            <person name="Yadetie F."/>
            <person name="Muffato M."/>
            <person name="Louis A."/>
            <person name="Butcher S."/>
            <person name="Tsagkogeorga G."/>
            <person name="Konrad A."/>
            <person name="Singh S."/>
            <person name="Jensen M.F."/>
            <person name="Cong E.H."/>
            <person name="Eikeseth-Otteraa H."/>
            <person name="Noel B."/>
            <person name="Anthouard V."/>
            <person name="Porcel B.M."/>
            <person name="Kachouri-Lafond R."/>
            <person name="Nishino A."/>
            <person name="Ugolini M."/>
            <person name="Chourrout P."/>
            <person name="Nishida H."/>
            <person name="Aasland R."/>
            <person name="Huzurbazar S."/>
            <person name="Westhof E."/>
            <person name="Delsuc F."/>
            <person name="Lehrach H."/>
            <person name="Reinhardt R."/>
            <person name="Weissenbach J."/>
            <person name="Roy S.W."/>
            <person name="Artiguenave F."/>
            <person name="Postlethwait J.H."/>
            <person name="Manak J.R."/>
            <person name="Thompson E.M."/>
            <person name="Jaillon O."/>
            <person name="Du Pasquier L."/>
            <person name="Boudinot P."/>
            <person name="Liberles D.A."/>
            <person name="Volff J.N."/>
            <person name="Philippe H."/>
            <person name="Lenhard B."/>
            <person name="Roest Crollius H."/>
            <person name="Wincker P."/>
            <person name="Chourrout D."/>
        </authorList>
    </citation>
    <scope>NUCLEOTIDE SEQUENCE [LARGE SCALE GENOMIC DNA]</scope>
</reference>
<evidence type="ECO:0000256" key="6">
    <source>
        <dbReference type="ARBA" id="ARBA00041911"/>
    </source>
</evidence>
<accession>E4XH43</accession>
<evidence type="ECO:0000259" key="8">
    <source>
        <dbReference type="PROSITE" id="PS50275"/>
    </source>
</evidence>
<dbReference type="GO" id="GO:0005783">
    <property type="term" value="C:endoplasmic reticulum"/>
    <property type="evidence" value="ECO:0007669"/>
    <property type="project" value="TreeGrafter"/>
</dbReference>
<feature type="transmembrane region" description="Helical" evidence="7">
    <location>
        <begin position="538"/>
        <end position="560"/>
    </location>
</feature>
<keyword evidence="10" id="KW-1185">Reference proteome</keyword>
<dbReference type="Pfam" id="PF02383">
    <property type="entry name" value="Syja_N"/>
    <property type="match status" value="1"/>
</dbReference>
<comment type="catalytic activity">
    <reaction evidence="3">
        <text>a 1,2-diacyl-sn-glycero-3-phospho-(1D-myo-inositol 4-phosphate) + H2O = a 1,2-diacyl-sn-glycero-3-phospho-(1D-myo-inositol) + phosphate</text>
        <dbReference type="Rhea" id="RHEA:55652"/>
        <dbReference type="ChEBI" id="CHEBI:15377"/>
        <dbReference type="ChEBI" id="CHEBI:43474"/>
        <dbReference type="ChEBI" id="CHEBI:57880"/>
        <dbReference type="ChEBI" id="CHEBI:58178"/>
    </reaction>
    <physiologicalReaction direction="left-to-right" evidence="3">
        <dbReference type="Rhea" id="RHEA:55653"/>
    </physiologicalReaction>
</comment>
<organism evidence="9">
    <name type="scientific">Oikopleura dioica</name>
    <name type="common">Tunicate</name>
    <dbReference type="NCBI Taxonomy" id="34765"/>
    <lineage>
        <taxon>Eukaryota</taxon>
        <taxon>Metazoa</taxon>
        <taxon>Chordata</taxon>
        <taxon>Tunicata</taxon>
        <taxon>Appendicularia</taxon>
        <taxon>Copelata</taxon>
        <taxon>Oikopleuridae</taxon>
        <taxon>Oikopleura</taxon>
    </lineage>
</organism>
<keyword evidence="7" id="KW-0472">Membrane</keyword>
<feature type="transmembrane region" description="Helical" evidence="7">
    <location>
        <begin position="514"/>
        <end position="532"/>
    </location>
</feature>
<comment type="catalytic activity">
    <reaction evidence="2">
        <text>a 1,2-diacyl-sn-glycero-3-phospho-(1D-myo-inositol-3-phosphate) + H2O = a 1,2-diacyl-sn-glycero-3-phospho-(1D-myo-inositol) + phosphate</text>
        <dbReference type="Rhea" id="RHEA:12316"/>
        <dbReference type="ChEBI" id="CHEBI:15377"/>
        <dbReference type="ChEBI" id="CHEBI:43474"/>
        <dbReference type="ChEBI" id="CHEBI:57880"/>
        <dbReference type="ChEBI" id="CHEBI:58088"/>
        <dbReference type="EC" id="3.1.3.64"/>
    </reaction>
    <physiologicalReaction direction="left-to-right" evidence="2">
        <dbReference type="Rhea" id="RHEA:12317"/>
    </physiologicalReaction>
</comment>
<evidence type="ECO:0000256" key="2">
    <source>
        <dbReference type="ARBA" id="ARBA00036631"/>
    </source>
</evidence>
<dbReference type="EMBL" id="FN653050">
    <property type="protein sequence ID" value="CBY09991.1"/>
    <property type="molecule type" value="Genomic_DNA"/>
</dbReference>
<dbReference type="GO" id="GO:0043812">
    <property type="term" value="F:phosphatidylinositol-4-phosphate phosphatase activity"/>
    <property type="evidence" value="ECO:0007669"/>
    <property type="project" value="TreeGrafter"/>
</dbReference>
<dbReference type="PANTHER" id="PTHR45662">
    <property type="entry name" value="PHOSPHATIDYLINOSITIDE PHOSPHATASE SAC1"/>
    <property type="match status" value="1"/>
</dbReference>
<gene>
    <name evidence="9" type="ORF">GSOID_T00010809001</name>
</gene>
<dbReference type="PANTHER" id="PTHR45662:SF2">
    <property type="entry name" value="PHOSPHATIDYLINOSITOL-3-PHOSPHATASE SAC1"/>
    <property type="match status" value="1"/>
</dbReference>
<name>E4XH43_OIKDI</name>
<dbReference type="EC" id="3.1.3.64" evidence="1"/>
<evidence type="ECO:0000256" key="1">
    <source>
        <dbReference type="ARBA" id="ARBA00013038"/>
    </source>
</evidence>
<sequence>MVHRDISIHIGPDEVYVEGNGEVLLINRQTGAIDDHKSQTIPTQERVVQCLGLFGMIRLPSGNHLVVIKRAKIVGELSQKSIFQVDETEIIAITPTKARNQSVEQDNATFVAMLNQVLSTPAYYFSYNLDLTHTQQRLAHTTTDFRSHPLIQRADHRFIWNGHMLQPFLQRKFYQFCLPIIHGFVTIKPVFLNSCSFDWVIISRRSIYRVGTRYFVRGADLDGNVANYVETEQLVQFNKSVASFVLTRGSIPFQWTQRPNIKYKPKPKLNTQNDHSKLLIYKRHIDEQVVLYGRQVLVNLIDQKGGEKLLESQFSDIYHRADNKKVRYVHFDFHKECSKMRWHRLSILMDKLKQDIEDHGYYFSTNESTLQRQTGVFRVNCIDCLDRTNVVQSMLAKTILEEQLLKLGVFKQGHSLSSFPQFEATYRNVWADNADACSTQYSGTGALKTDYTRTGVRTKLGLLQDGKNSAVRYYKNNFCDGFRQDSLDFFLGNFTWEDHKVSPFRDSAQLKVRIIPILALVSLSMAIIGVLLPPSESFVEQMLFIFFWILTGVGSCLYVLRHGPYYVNQPLLVHKLQKDI</sequence>
<evidence type="ECO:0000256" key="5">
    <source>
        <dbReference type="ARBA" id="ARBA00041396"/>
    </source>
</evidence>
<dbReference type="InParanoid" id="E4XH43"/>
<evidence type="ECO:0000313" key="9">
    <source>
        <dbReference type="EMBL" id="CBY09991.1"/>
    </source>
</evidence>
<keyword evidence="7" id="KW-1133">Transmembrane helix</keyword>
<evidence type="ECO:0000256" key="4">
    <source>
        <dbReference type="ARBA" id="ARBA00040795"/>
    </source>
</evidence>
<evidence type="ECO:0000313" key="10">
    <source>
        <dbReference type="Proteomes" id="UP000001307"/>
    </source>
</evidence>
<dbReference type="AlphaFoldDB" id="E4XH43"/>
<proteinExistence type="predicted"/>
<dbReference type="Proteomes" id="UP000001307">
    <property type="component" value="Unassembled WGS sequence"/>
</dbReference>
<protein>
    <recommendedName>
        <fullName evidence="4">Phosphatidylinositol-3-phosphatase SAC1</fullName>
        <ecNumber evidence="1">3.1.3.64</ecNumber>
    </recommendedName>
    <alternativeName>
        <fullName evidence="6">Phosphatidylinositol-4-phosphate phosphatase</fullName>
    </alternativeName>
    <alternativeName>
        <fullName evidence="5">Suppressor of actin mutations 1-like protein</fullName>
    </alternativeName>
</protein>
<evidence type="ECO:0000256" key="3">
    <source>
        <dbReference type="ARBA" id="ARBA00036807"/>
    </source>
</evidence>
<dbReference type="FunCoup" id="E4XH43">
    <property type="interactions" value="1166"/>
</dbReference>
<feature type="domain" description="SAC" evidence="8">
    <location>
        <begin position="114"/>
        <end position="443"/>
    </location>
</feature>
<dbReference type="PROSITE" id="PS50275">
    <property type="entry name" value="SAC"/>
    <property type="match status" value="1"/>
</dbReference>
<dbReference type="InterPro" id="IPR002013">
    <property type="entry name" value="SAC_dom"/>
</dbReference>
<evidence type="ECO:0000256" key="7">
    <source>
        <dbReference type="SAM" id="Phobius"/>
    </source>
</evidence>
<dbReference type="GO" id="GO:0046856">
    <property type="term" value="P:phosphatidylinositol dephosphorylation"/>
    <property type="evidence" value="ECO:0007669"/>
    <property type="project" value="TreeGrafter"/>
</dbReference>